<accession>W9L138</accession>
<dbReference type="VEuPathDB" id="FungiDB:FOZG_03725"/>
<proteinExistence type="predicted"/>
<dbReference type="Proteomes" id="UP000030766">
    <property type="component" value="Unassembled WGS sequence"/>
</dbReference>
<sequence>MLQQCSIHFHIANLKSKAWHSTPNLNRRCRLLLECSSCAQLYLFHGVDTVFKFLTKAHQLLRLNPLFSSFCPCGGILVSHSVSPAQVGNHHIGHGEDAISITPTKVTSEYSRDQRRFPPA</sequence>
<gene>
    <name evidence="1" type="ORF">FOZG_03725</name>
</gene>
<reference evidence="1" key="2">
    <citation type="submission" date="2012-06" db="EMBL/GenBank/DDBJ databases">
        <title>Annotation of the Genome Sequence of Fusarium oxysporum Fo47.</title>
        <authorList>
            <consortium name="The Broad Institute Genomics Platform"/>
            <person name="Ma L.-J."/>
            <person name="Corby-Kistler H."/>
            <person name="Broz K."/>
            <person name="Gale L.R."/>
            <person name="Jonkers W."/>
            <person name="O'Donnell K."/>
            <person name="Ploetz R."/>
            <person name="Steinberg C."/>
            <person name="Schwartz D.C."/>
            <person name="VanEtten H."/>
            <person name="Zhou S."/>
            <person name="Young S.K."/>
            <person name="Zeng Q."/>
            <person name="Gargeya S."/>
            <person name="Fitzgerald M."/>
            <person name="Abouelleil A."/>
            <person name="Alvarado L."/>
            <person name="Chapman S.B."/>
            <person name="Gainer-Dewar J."/>
            <person name="Goldberg J."/>
            <person name="Griggs A."/>
            <person name="Gujja S."/>
            <person name="Hansen M."/>
            <person name="Howarth C."/>
            <person name="Imamovic A."/>
            <person name="Ireland A."/>
            <person name="Larimer J."/>
            <person name="McCowan C."/>
            <person name="Murphy C."/>
            <person name="Pearson M."/>
            <person name="Poon T.W."/>
            <person name="Priest M."/>
            <person name="Roberts A."/>
            <person name="Saif S."/>
            <person name="Shea T."/>
            <person name="Sykes S."/>
            <person name="Wortman J."/>
            <person name="Nusbaum C."/>
            <person name="Birren B."/>
        </authorList>
    </citation>
    <scope>NUCLEOTIDE SEQUENCE</scope>
    <source>
        <strain evidence="1">Fo47</strain>
    </source>
</reference>
<dbReference type="HOGENOM" id="CLU_2250291_0_0_1"/>
<protein>
    <submittedName>
        <fullName evidence="1">Uncharacterized protein</fullName>
    </submittedName>
</protein>
<dbReference type="EMBL" id="JH717897">
    <property type="protein sequence ID" value="EWZ48005.1"/>
    <property type="molecule type" value="Genomic_DNA"/>
</dbReference>
<name>W9L138_FUSOX</name>
<evidence type="ECO:0000313" key="1">
    <source>
        <dbReference type="EMBL" id="EWZ48005.1"/>
    </source>
</evidence>
<organism evidence="1">
    <name type="scientific">Fusarium oxysporum Fo47</name>
    <dbReference type="NCBI Taxonomy" id="660027"/>
    <lineage>
        <taxon>Eukaryota</taxon>
        <taxon>Fungi</taxon>
        <taxon>Dikarya</taxon>
        <taxon>Ascomycota</taxon>
        <taxon>Pezizomycotina</taxon>
        <taxon>Sordariomycetes</taxon>
        <taxon>Hypocreomycetidae</taxon>
        <taxon>Hypocreales</taxon>
        <taxon>Nectriaceae</taxon>
        <taxon>Fusarium</taxon>
        <taxon>Fusarium oxysporum species complex</taxon>
    </lineage>
</organism>
<reference evidence="1" key="1">
    <citation type="submission" date="2011-06" db="EMBL/GenBank/DDBJ databases">
        <title>The Genome Sequence of Fusarium oxysporum Fo47.</title>
        <authorList>
            <consortium name="The Broad Institute Genome Sequencing Platform"/>
            <person name="Ma L.-J."/>
            <person name="Gale L.R."/>
            <person name="Schwartz D.C."/>
            <person name="Zhou S."/>
            <person name="Corby-Kistler H."/>
            <person name="Young S.K."/>
            <person name="Zeng Q."/>
            <person name="Gargeya S."/>
            <person name="Fitzgerald M."/>
            <person name="Haas B."/>
            <person name="Abouelleil A."/>
            <person name="Alvarado L."/>
            <person name="Arachchi H.M."/>
            <person name="Berlin A."/>
            <person name="Brown A."/>
            <person name="Chapman S.B."/>
            <person name="Chen Z."/>
            <person name="Dunbar C."/>
            <person name="Freedman E."/>
            <person name="Gearin G."/>
            <person name="Gellesch M."/>
            <person name="Goldberg J."/>
            <person name="Griggs A."/>
            <person name="Gujja S."/>
            <person name="Heiman D."/>
            <person name="Howarth C."/>
            <person name="Larson L."/>
            <person name="Lui A."/>
            <person name="MacDonald P.J.P."/>
            <person name="Mehta T."/>
            <person name="Montmayeur A."/>
            <person name="Murphy C."/>
            <person name="Neiman D."/>
            <person name="Pearson M."/>
            <person name="Priest M."/>
            <person name="Roberts A."/>
            <person name="Saif S."/>
            <person name="Shea T."/>
            <person name="Shenoy N."/>
            <person name="Sisk P."/>
            <person name="Stolte C."/>
            <person name="Sykes S."/>
            <person name="Wortman J."/>
            <person name="Nusbaum C."/>
            <person name="Birren B."/>
        </authorList>
    </citation>
    <scope>NUCLEOTIDE SEQUENCE [LARGE SCALE GENOMIC DNA]</scope>
    <source>
        <strain evidence="1">Fo47</strain>
    </source>
</reference>
<dbReference type="AlphaFoldDB" id="W9L138"/>